<evidence type="ECO:0000259" key="8">
    <source>
        <dbReference type="Pfam" id="PF09334"/>
    </source>
</evidence>
<dbReference type="InterPro" id="IPR014729">
    <property type="entry name" value="Rossmann-like_a/b/a_fold"/>
</dbReference>
<name>A0A1G9UP43_ALLAB</name>
<keyword evidence="1 7" id="KW-0436">Ligase</keyword>
<proteinExistence type="inferred from homology"/>
<dbReference type="InterPro" id="IPR015413">
    <property type="entry name" value="Methionyl/Leucyl_tRNA_Synth"/>
</dbReference>
<evidence type="ECO:0000256" key="2">
    <source>
        <dbReference type="ARBA" id="ARBA00022741"/>
    </source>
</evidence>
<comment type="similarity">
    <text evidence="7">Belongs to the class-I aminoacyl-tRNA synthetase family.</text>
</comment>
<keyword evidence="5 7" id="KW-0030">Aminoacyl-tRNA synthetase</keyword>
<keyword evidence="4 7" id="KW-0648">Protein biosynthesis</keyword>
<reference evidence="9 10" key="1">
    <citation type="submission" date="2016-10" db="EMBL/GenBank/DDBJ databases">
        <authorList>
            <person name="de Groot N.N."/>
        </authorList>
    </citation>
    <scope>NUCLEOTIDE SEQUENCE [LARGE SCALE GENOMIC DNA]</scope>
    <source>
        <strain evidence="9 10">DSM 44149</strain>
    </source>
</reference>
<dbReference type="PANTHER" id="PTHR45765:SF1">
    <property type="entry name" value="METHIONINE--TRNA LIGASE, CYTOPLASMIC"/>
    <property type="match status" value="1"/>
</dbReference>
<protein>
    <submittedName>
        <fullName evidence="9">Methionyl-tRNA synthetase</fullName>
    </submittedName>
</protein>
<dbReference type="Gene3D" id="3.40.50.620">
    <property type="entry name" value="HUPs"/>
    <property type="match status" value="1"/>
</dbReference>
<dbReference type="SUPFAM" id="SSF52374">
    <property type="entry name" value="Nucleotidylyl transferase"/>
    <property type="match status" value="1"/>
</dbReference>
<dbReference type="GO" id="GO:0005524">
    <property type="term" value="F:ATP binding"/>
    <property type="evidence" value="ECO:0007669"/>
    <property type="project" value="UniProtKB-KW"/>
</dbReference>
<keyword evidence="2 7" id="KW-0547">Nucleotide-binding</keyword>
<feature type="domain" description="Methionyl/Leucyl tRNA synthetase" evidence="8">
    <location>
        <begin position="304"/>
        <end position="387"/>
    </location>
</feature>
<comment type="catalytic activity">
    <reaction evidence="6">
        <text>tRNA(Met) + L-methionine + ATP = L-methionyl-tRNA(Met) + AMP + diphosphate</text>
        <dbReference type="Rhea" id="RHEA:13481"/>
        <dbReference type="Rhea" id="RHEA-COMP:9667"/>
        <dbReference type="Rhea" id="RHEA-COMP:9698"/>
        <dbReference type="ChEBI" id="CHEBI:30616"/>
        <dbReference type="ChEBI" id="CHEBI:33019"/>
        <dbReference type="ChEBI" id="CHEBI:57844"/>
        <dbReference type="ChEBI" id="CHEBI:78442"/>
        <dbReference type="ChEBI" id="CHEBI:78530"/>
        <dbReference type="ChEBI" id="CHEBI:456215"/>
        <dbReference type="EC" id="6.1.1.10"/>
    </reaction>
</comment>
<gene>
    <name evidence="9" type="ORF">SAMN04489726_2527</name>
</gene>
<dbReference type="STRING" id="211114.SAMN04489726_2527"/>
<organism evidence="9 10">
    <name type="scientific">Allokutzneria albata</name>
    <name type="common">Kibdelosporangium albatum</name>
    <dbReference type="NCBI Taxonomy" id="211114"/>
    <lineage>
        <taxon>Bacteria</taxon>
        <taxon>Bacillati</taxon>
        <taxon>Actinomycetota</taxon>
        <taxon>Actinomycetes</taxon>
        <taxon>Pseudonocardiales</taxon>
        <taxon>Pseudonocardiaceae</taxon>
        <taxon>Allokutzneria</taxon>
    </lineage>
</organism>
<dbReference type="GO" id="GO:0006431">
    <property type="term" value="P:methionyl-tRNA aminoacylation"/>
    <property type="evidence" value="ECO:0007669"/>
    <property type="project" value="TreeGrafter"/>
</dbReference>
<dbReference type="Proteomes" id="UP000183376">
    <property type="component" value="Chromosome I"/>
</dbReference>
<evidence type="ECO:0000256" key="6">
    <source>
        <dbReference type="ARBA" id="ARBA00047364"/>
    </source>
</evidence>
<evidence type="ECO:0000313" key="9">
    <source>
        <dbReference type="EMBL" id="SDM61681.1"/>
    </source>
</evidence>
<dbReference type="EMBL" id="LT629701">
    <property type="protein sequence ID" value="SDM61681.1"/>
    <property type="molecule type" value="Genomic_DNA"/>
</dbReference>
<accession>A0A1G9UP43</accession>
<dbReference type="Gene3D" id="2.20.28.20">
    <property type="entry name" value="Methionyl-tRNA synthetase, Zn-domain"/>
    <property type="match status" value="1"/>
</dbReference>
<keyword evidence="10" id="KW-1185">Reference proteome</keyword>
<dbReference type="PANTHER" id="PTHR45765">
    <property type="entry name" value="METHIONINE--TRNA LIGASE"/>
    <property type="match status" value="1"/>
</dbReference>
<sequence>MNLLVPIPATANGRLHLGHIGGPMLRMDVLARHLRRRGEQVRIVSATDPFDSFVLLRALQDNRSPEEVVEHWHALIERDLRAVGIDLDCFANLLAEPWATRNAEIITRLMDDLVAEGLAEVMREKFLYCPASDRWIVGAWLLGSCPTCGAACASYFCEECGTHYRPEMLADARSRFGLDEGPVEWRELPCLYLRLPNTEELTRRMVDMGVPQEFRDIVLRHIATQGPLLRLTLPGTWGVPYEVPGSPVPQVTFTYSVGVLAFWLLCAEMAGIEPGSESRSVASFGIDNSLPFLLGGLGMGLALRSVRPLDHVLLNHFHTLEGAKFSTSRGHAIWAEDMAAEAGSDAVRAYLVEVDPARGTTDFARPAFWSYVDDVLVGQWQAAVHRAWSGPMGDADPGPLLQAQARAIDPAHQDLVPALAAVHEWVHAATPTLSWLKGFALLAYPFTPEFATSVWHAVGGSGAPSTSVLDPASGSSAEDFLLRSPSVAPPRITFARSQ</sequence>
<evidence type="ECO:0000256" key="4">
    <source>
        <dbReference type="ARBA" id="ARBA00022917"/>
    </source>
</evidence>
<evidence type="ECO:0000256" key="1">
    <source>
        <dbReference type="ARBA" id="ARBA00022598"/>
    </source>
</evidence>
<dbReference type="InterPro" id="IPR023458">
    <property type="entry name" value="Met-tRNA_ligase_1"/>
</dbReference>
<evidence type="ECO:0000256" key="5">
    <source>
        <dbReference type="ARBA" id="ARBA00023146"/>
    </source>
</evidence>
<feature type="domain" description="Methionyl/Leucyl tRNA synthetase" evidence="8">
    <location>
        <begin position="11"/>
        <end position="241"/>
    </location>
</feature>
<evidence type="ECO:0000256" key="7">
    <source>
        <dbReference type="RuleBase" id="RU363039"/>
    </source>
</evidence>
<evidence type="ECO:0000256" key="3">
    <source>
        <dbReference type="ARBA" id="ARBA00022840"/>
    </source>
</evidence>
<dbReference type="InterPro" id="IPR029038">
    <property type="entry name" value="MetRS_Zn"/>
</dbReference>
<dbReference type="GO" id="GO:0005829">
    <property type="term" value="C:cytosol"/>
    <property type="evidence" value="ECO:0007669"/>
    <property type="project" value="TreeGrafter"/>
</dbReference>
<dbReference type="AlphaFoldDB" id="A0A1G9UP43"/>
<evidence type="ECO:0000313" key="10">
    <source>
        <dbReference type="Proteomes" id="UP000183376"/>
    </source>
</evidence>
<dbReference type="Pfam" id="PF09334">
    <property type="entry name" value="tRNA-synt_1g"/>
    <property type="match status" value="2"/>
</dbReference>
<dbReference type="eggNOG" id="COG0143">
    <property type="taxonomic scope" value="Bacteria"/>
</dbReference>
<keyword evidence="3 7" id="KW-0067">ATP-binding</keyword>
<dbReference type="GO" id="GO:0004825">
    <property type="term" value="F:methionine-tRNA ligase activity"/>
    <property type="evidence" value="ECO:0007669"/>
    <property type="project" value="UniProtKB-EC"/>
</dbReference>